<dbReference type="RefSeq" id="WP_188558444.1">
    <property type="nucleotide sequence ID" value="NZ_BMGS01000007.1"/>
</dbReference>
<evidence type="ECO:0008006" key="3">
    <source>
        <dbReference type="Google" id="ProtNLM"/>
    </source>
</evidence>
<protein>
    <recommendedName>
        <fullName evidence="3">DUF4241 domain-containing protein</fullName>
    </recommendedName>
</protein>
<gene>
    <name evidence="1" type="ORF">GCM10011378_27640</name>
</gene>
<sequence>MRTFYVLMAVASLATSFCASKPSGIIEPGKRAIQLLPYQVTVEPSVFETSFFPDAIVQRDGVTIALTPEFLGNLPVSSGRILATDPVSMRTTAFTTEFPRGRFPVELAIARFNGDERVAFARILFSAKPVAKWEMALIAGQKPLSIHDSTYYGYSVDAGTALFIDAEHVAGLNNHLDSQAAYEQLFIKSFEVNADSKSYRTGFLYAAQSDTLATFATGWGDGSYATYVGFDSQNRPCRLLTDFQVIPWR</sequence>
<reference evidence="2" key="1">
    <citation type="journal article" date="2019" name="Int. J. Syst. Evol. Microbiol.">
        <title>The Global Catalogue of Microorganisms (GCM) 10K type strain sequencing project: providing services to taxonomists for standard genome sequencing and annotation.</title>
        <authorList>
            <consortium name="The Broad Institute Genomics Platform"/>
            <consortium name="The Broad Institute Genome Sequencing Center for Infectious Disease"/>
            <person name="Wu L."/>
            <person name="Ma J."/>
        </authorList>
    </citation>
    <scope>NUCLEOTIDE SEQUENCE [LARGE SCALE GENOMIC DNA]</scope>
    <source>
        <strain evidence="2">CGMCC 1.12990</strain>
    </source>
</reference>
<dbReference type="Pfam" id="PF14025">
    <property type="entry name" value="DUF4241"/>
    <property type="match status" value="1"/>
</dbReference>
<keyword evidence="2" id="KW-1185">Reference proteome</keyword>
<name>A0ABQ1WYB1_9BACT</name>
<evidence type="ECO:0000313" key="1">
    <source>
        <dbReference type="EMBL" id="GGG50022.1"/>
    </source>
</evidence>
<dbReference type="Proteomes" id="UP000601361">
    <property type="component" value="Unassembled WGS sequence"/>
</dbReference>
<dbReference type="EMBL" id="BMGS01000007">
    <property type="protein sequence ID" value="GGG50022.1"/>
    <property type="molecule type" value="Genomic_DNA"/>
</dbReference>
<proteinExistence type="predicted"/>
<dbReference type="InterPro" id="IPR025335">
    <property type="entry name" value="DUF4241"/>
</dbReference>
<organism evidence="1 2">
    <name type="scientific">Hymenobacter glacieicola</name>
    <dbReference type="NCBI Taxonomy" id="1562124"/>
    <lineage>
        <taxon>Bacteria</taxon>
        <taxon>Pseudomonadati</taxon>
        <taxon>Bacteroidota</taxon>
        <taxon>Cytophagia</taxon>
        <taxon>Cytophagales</taxon>
        <taxon>Hymenobacteraceae</taxon>
        <taxon>Hymenobacter</taxon>
    </lineage>
</organism>
<comment type="caution">
    <text evidence="1">The sequence shown here is derived from an EMBL/GenBank/DDBJ whole genome shotgun (WGS) entry which is preliminary data.</text>
</comment>
<accession>A0ABQ1WYB1</accession>
<evidence type="ECO:0000313" key="2">
    <source>
        <dbReference type="Proteomes" id="UP000601361"/>
    </source>
</evidence>